<gene>
    <name evidence="3" type="ORF">EIM92_19080</name>
</gene>
<reference evidence="3 4" key="1">
    <citation type="submission" date="2018-11" db="EMBL/GenBank/DDBJ databases">
        <title>Genome sequencing of Paenibacillus lentus DSM25539(T).</title>
        <authorList>
            <person name="Kook J.-K."/>
            <person name="Park S.-N."/>
            <person name="Lim Y.K."/>
        </authorList>
    </citation>
    <scope>NUCLEOTIDE SEQUENCE [LARGE SCALE GENOMIC DNA]</scope>
    <source>
        <strain evidence="3 4">DSM 25539</strain>
    </source>
</reference>
<feature type="transmembrane region" description="Helical" evidence="2">
    <location>
        <begin position="200"/>
        <end position="218"/>
    </location>
</feature>
<dbReference type="OrthoDB" id="2182676at2"/>
<feature type="transmembrane region" description="Helical" evidence="2">
    <location>
        <begin position="136"/>
        <end position="159"/>
    </location>
</feature>
<feature type="compositionally biased region" description="Basic and acidic residues" evidence="1">
    <location>
        <begin position="250"/>
        <end position="267"/>
    </location>
</feature>
<feature type="region of interest" description="Disordered" evidence="1">
    <location>
        <begin position="233"/>
        <end position="291"/>
    </location>
</feature>
<dbReference type="Proteomes" id="UP000273145">
    <property type="component" value="Chromosome"/>
</dbReference>
<proteinExistence type="predicted"/>
<sequence>MEYKGLMSGFYKVTEWIMRISGSNLLWLLCSSPFLFFVLTGLLSPDIEMWIQIAWILAILAPFTLFPATSALFSVTRKWVMGETDVSVIKVYFKGYKENYKQSMIGGIFYTLLIIVMIVDYNVYMKQFANMQIIGIIMLIFLILLSVSLFNFFSLVAHYHLKTTLLIKNAVLLTILRPFRVLSTVLCVIALAFITAQFTWLILFGFGTLTAFVAFYNFNVSYNKLQEKVEKMRQNEEGAKDSEEESASEDEGKLENREDGQDQDRLPEGNGDAVDAANADEIGMDKENTKL</sequence>
<dbReference type="RefSeq" id="WP_125084177.1">
    <property type="nucleotide sequence ID" value="NZ_CP034248.1"/>
</dbReference>
<feature type="transmembrane region" description="Helical" evidence="2">
    <location>
        <begin position="171"/>
        <end position="194"/>
    </location>
</feature>
<keyword evidence="2" id="KW-0472">Membrane</keyword>
<feature type="compositionally biased region" description="Low complexity" evidence="1">
    <location>
        <begin position="269"/>
        <end position="280"/>
    </location>
</feature>
<accession>A0A3Q8S5Z1</accession>
<organism evidence="3 4">
    <name type="scientific">Paenibacillus lentus</name>
    <dbReference type="NCBI Taxonomy" id="1338368"/>
    <lineage>
        <taxon>Bacteria</taxon>
        <taxon>Bacillati</taxon>
        <taxon>Bacillota</taxon>
        <taxon>Bacilli</taxon>
        <taxon>Bacillales</taxon>
        <taxon>Paenibacillaceae</taxon>
        <taxon>Paenibacillus</taxon>
    </lineage>
</organism>
<dbReference type="Pfam" id="PF04854">
    <property type="entry name" value="DUF624"/>
    <property type="match status" value="1"/>
</dbReference>
<dbReference type="EMBL" id="CP034248">
    <property type="protein sequence ID" value="AZK48010.1"/>
    <property type="molecule type" value="Genomic_DNA"/>
</dbReference>
<keyword evidence="2" id="KW-1133">Transmembrane helix</keyword>
<dbReference type="InterPro" id="IPR006938">
    <property type="entry name" value="DUF624"/>
</dbReference>
<evidence type="ECO:0000256" key="1">
    <source>
        <dbReference type="SAM" id="MobiDB-lite"/>
    </source>
</evidence>
<keyword evidence="2" id="KW-0812">Transmembrane</keyword>
<dbReference type="AlphaFoldDB" id="A0A3Q8S5Z1"/>
<feature type="transmembrane region" description="Helical" evidence="2">
    <location>
        <begin position="49"/>
        <end position="73"/>
    </location>
</feature>
<evidence type="ECO:0000256" key="2">
    <source>
        <dbReference type="SAM" id="Phobius"/>
    </source>
</evidence>
<dbReference type="KEGG" id="plen:EIM92_19080"/>
<evidence type="ECO:0000313" key="4">
    <source>
        <dbReference type="Proteomes" id="UP000273145"/>
    </source>
</evidence>
<feature type="transmembrane region" description="Helical" evidence="2">
    <location>
        <begin position="104"/>
        <end position="124"/>
    </location>
</feature>
<feature type="transmembrane region" description="Helical" evidence="2">
    <location>
        <begin position="25"/>
        <end position="43"/>
    </location>
</feature>
<evidence type="ECO:0000313" key="3">
    <source>
        <dbReference type="EMBL" id="AZK48010.1"/>
    </source>
</evidence>
<keyword evidence="4" id="KW-1185">Reference proteome</keyword>
<name>A0A3Q8S5Z1_9BACL</name>
<protein>
    <submittedName>
        <fullName evidence="3">DUF624 domain-containing protein</fullName>
    </submittedName>
</protein>